<keyword evidence="5 8" id="KW-0472">Membrane</keyword>
<keyword evidence="6" id="KW-0520">NAD</keyword>
<evidence type="ECO:0000313" key="9">
    <source>
        <dbReference type="EMBL" id="AOP12435.1"/>
    </source>
</evidence>
<dbReference type="HAMAP" id="MF_01350">
    <property type="entry name" value="NDH1_NuoH"/>
    <property type="match status" value="1"/>
</dbReference>
<dbReference type="GO" id="GO:0009060">
    <property type="term" value="P:aerobic respiration"/>
    <property type="evidence" value="ECO:0007669"/>
    <property type="project" value="TreeGrafter"/>
</dbReference>
<feature type="transmembrane region" description="Helical" evidence="8">
    <location>
        <begin position="177"/>
        <end position="196"/>
    </location>
</feature>
<dbReference type="GO" id="GO:0003954">
    <property type="term" value="F:NADH dehydrogenase activity"/>
    <property type="evidence" value="ECO:0007669"/>
    <property type="project" value="TreeGrafter"/>
</dbReference>
<gene>
    <name evidence="9" type="primary">Nad1</name>
</gene>
<feature type="transmembrane region" description="Helical" evidence="8">
    <location>
        <begin position="233"/>
        <end position="254"/>
    </location>
</feature>
<feature type="transmembrane region" description="Helical" evidence="8">
    <location>
        <begin position="303"/>
        <end position="324"/>
    </location>
</feature>
<feature type="transmembrane region" description="Helical" evidence="8">
    <location>
        <begin position="266"/>
        <end position="283"/>
    </location>
</feature>
<organism evidence="9">
    <name type="scientific">Cinnamomum camphora</name>
    <name type="common">Camphor tree</name>
    <name type="synonym">Laurus camphora</name>
    <dbReference type="NCBI Taxonomy" id="13429"/>
    <lineage>
        <taxon>Eukaryota</taxon>
        <taxon>Viridiplantae</taxon>
        <taxon>Streptophyta</taxon>
        <taxon>Embryophyta</taxon>
        <taxon>Tracheophyta</taxon>
        <taxon>Spermatophyta</taxon>
        <taxon>Magnoliopsida</taxon>
        <taxon>Magnoliidae</taxon>
        <taxon>Laurales</taxon>
        <taxon>Lauraceae</taxon>
        <taxon>Cinnamomum</taxon>
    </lineage>
</organism>
<dbReference type="GO" id="GO:0005886">
    <property type="term" value="C:plasma membrane"/>
    <property type="evidence" value="ECO:0007669"/>
    <property type="project" value="UniProtKB-SubCell"/>
</dbReference>
<dbReference type="PANTHER" id="PTHR11432:SF3">
    <property type="entry name" value="NADH-UBIQUINONE OXIDOREDUCTASE CHAIN 1"/>
    <property type="match status" value="1"/>
</dbReference>
<evidence type="ECO:0000256" key="6">
    <source>
        <dbReference type="RuleBase" id="RU000471"/>
    </source>
</evidence>
<keyword evidence="7" id="KW-0830">Ubiquinone</keyword>
<feature type="transmembrane region" description="Helical" evidence="8">
    <location>
        <begin position="106"/>
        <end position="126"/>
    </location>
</feature>
<comment type="catalytic activity">
    <reaction evidence="7">
        <text>a ubiquinone + NADH + 5 H(+)(in) = a ubiquinol + NAD(+) + 4 H(+)(out)</text>
        <dbReference type="Rhea" id="RHEA:29091"/>
        <dbReference type="Rhea" id="RHEA-COMP:9565"/>
        <dbReference type="Rhea" id="RHEA-COMP:9566"/>
        <dbReference type="ChEBI" id="CHEBI:15378"/>
        <dbReference type="ChEBI" id="CHEBI:16389"/>
        <dbReference type="ChEBI" id="CHEBI:17976"/>
        <dbReference type="ChEBI" id="CHEBI:57540"/>
        <dbReference type="ChEBI" id="CHEBI:57945"/>
        <dbReference type="EC" id="7.1.1.2"/>
    </reaction>
</comment>
<accession>A0A1C9J6J8</accession>
<dbReference type="Pfam" id="PF00146">
    <property type="entry name" value="NADHdh"/>
    <property type="match status" value="1"/>
</dbReference>
<keyword evidence="4 8" id="KW-1133">Transmembrane helix</keyword>
<evidence type="ECO:0000256" key="5">
    <source>
        <dbReference type="ARBA" id="ARBA00023136"/>
    </source>
</evidence>
<dbReference type="InterPro" id="IPR001694">
    <property type="entry name" value="NADH_UbQ_OxRdtase_su1/FPO"/>
</dbReference>
<dbReference type="EC" id="7.1.1.2" evidence="7"/>
<evidence type="ECO:0000256" key="8">
    <source>
        <dbReference type="SAM" id="Phobius"/>
    </source>
</evidence>
<dbReference type="NCBIfam" id="NF004745">
    <property type="entry name" value="PRK06076.1-6"/>
    <property type="match status" value="1"/>
</dbReference>
<dbReference type="GO" id="GO:0008137">
    <property type="term" value="F:NADH dehydrogenase (ubiquinone) activity"/>
    <property type="evidence" value="ECO:0007669"/>
    <property type="project" value="UniProtKB-EC"/>
</dbReference>
<name>A0A1C9J6J8_CINCA</name>
<dbReference type="AlphaFoldDB" id="A0A1C9J6J8"/>
<feature type="transmembrane region" description="Helical" evidence="8">
    <location>
        <begin position="72"/>
        <end position="94"/>
    </location>
</feature>
<dbReference type="EMBL" id="KU755456">
    <property type="protein sequence ID" value="AOP12435.1"/>
    <property type="molecule type" value="mRNA"/>
</dbReference>
<dbReference type="PANTHER" id="PTHR11432">
    <property type="entry name" value="NADH DEHYDROGENASE SUBUNIT 1"/>
    <property type="match status" value="1"/>
</dbReference>
<comment type="subcellular location">
    <subcellularLocation>
        <location evidence="6">Cell membrane</location>
        <topology evidence="6">Multi-pass membrane protein</topology>
    </subcellularLocation>
    <subcellularLocation>
        <location evidence="1">Membrane</location>
        <topology evidence="1">Multi-pass membrane protein</topology>
    </subcellularLocation>
</comment>
<geneLocation type="mitochondrion" evidence="9"/>
<dbReference type="InterPro" id="IPR018086">
    <property type="entry name" value="NADH_UbQ_OxRdtase_su1_CS"/>
</dbReference>
<reference evidence="9" key="1">
    <citation type="submission" date="2016-02" db="EMBL/GenBank/DDBJ databases">
        <title>Cloning and expression analysis of NADH dehydrogenase subunit genes in higher plant.</title>
        <authorList>
            <person name="Jin G."/>
            <person name="Zhou R."/>
            <person name="Tang X."/>
        </authorList>
    </citation>
    <scope>NUCLEOTIDE SEQUENCE</scope>
</reference>
<dbReference type="PROSITE" id="PS00668">
    <property type="entry name" value="COMPLEX1_ND1_2"/>
    <property type="match status" value="1"/>
</dbReference>
<keyword evidence="3 6" id="KW-0812">Transmembrane</keyword>
<comment type="similarity">
    <text evidence="2 6">Belongs to the complex I subunit 1 family.</text>
</comment>
<keyword evidence="7 9" id="KW-0496">Mitochondrion</keyword>
<proteinExistence type="evidence at transcript level"/>
<sequence length="325" mass="36010">MYMAVPAEILGIILPLLLGVAFLVLAERKVMAFVQRRKGPDVVGSFGLLQPLADGLKLILKEPISPSSANFFLFRMAPVATFMLSLVAWAVVPFDYGMVLSDLNIGLLYLFAISSLGVYGIIIAGWSSNSKYAFLGALRSAAQMVSYEVSIGLILITVLICVGSCNLSEIVMAQKQIWFGIPLFLVLVMFFISCLAETNRAPFDLPEAEAELVAGYNVEYSSMGFALFFLGEYANMILMSGLCTLLFLGGWLPILDLPIFKRIPGSIWFSIKVILFLFLYIWVRAAFPRYRYDQLMGLGWKVFLPLSLAWVVSVSGVLVTFQWLP</sequence>
<evidence type="ECO:0000256" key="4">
    <source>
        <dbReference type="ARBA" id="ARBA00022989"/>
    </source>
</evidence>
<protein>
    <recommendedName>
        <fullName evidence="7">NADH-ubiquinone oxidoreductase chain 1</fullName>
        <ecNumber evidence="7">7.1.1.2</ecNumber>
    </recommendedName>
</protein>
<dbReference type="PROSITE" id="PS00667">
    <property type="entry name" value="COMPLEX1_ND1_1"/>
    <property type="match status" value="1"/>
</dbReference>
<evidence type="ECO:0000256" key="1">
    <source>
        <dbReference type="ARBA" id="ARBA00004141"/>
    </source>
</evidence>
<evidence type="ECO:0000256" key="3">
    <source>
        <dbReference type="ARBA" id="ARBA00022692"/>
    </source>
</evidence>
<evidence type="ECO:0000256" key="7">
    <source>
        <dbReference type="RuleBase" id="RU000473"/>
    </source>
</evidence>
<feature type="transmembrane region" description="Helical" evidence="8">
    <location>
        <begin position="147"/>
        <end position="171"/>
    </location>
</feature>
<evidence type="ECO:0000256" key="2">
    <source>
        <dbReference type="ARBA" id="ARBA00010535"/>
    </source>
</evidence>
<dbReference type="NCBIfam" id="NF004741">
    <property type="entry name" value="PRK06076.1-2"/>
    <property type="match status" value="1"/>
</dbReference>